<keyword evidence="2" id="KW-0812">Transmembrane</keyword>
<dbReference type="PANTHER" id="PTHR30203">
    <property type="entry name" value="OUTER MEMBRANE CATION EFFLUX PROTEIN"/>
    <property type="match status" value="1"/>
</dbReference>
<keyword evidence="2" id="KW-0449">Lipoprotein</keyword>
<dbReference type="NCBIfam" id="TIGR01845">
    <property type="entry name" value="outer_NodT"/>
    <property type="match status" value="1"/>
</dbReference>
<feature type="signal peptide" evidence="2">
    <location>
        <begin position="1"/>
        <end position="20"/>
    </location>
</feature>
<comment type="similarity">
    <text evidence="1 2">Belongs to the outer membrane factor (OMF) (TC 1.B.17) family.</text>
</comment>
<keyword evidence="2" id="KW-0732">Signal</keyword>
<dbReference type="AlphaFoldDB" id="A0A2M8RVL3"/>
<proteinExistence type="inferred from homology"/>
<feature type="coiled-coil region" evidence="3">
    <location>
        <begin position="217"/>
        <end position="244"/>
    </location>
</feature>
<sequence>MKRIKLIATAMLLVVLSACSNTEIDARSGVTLPSEFERTQATKGSTEIAQWWRNWQDPQLNALIERGLAANLDIANVQARLKEAQANSRAAEADRGPSLGAAGAVGGGISNVDTGMTNSSVSRTRSLSGGIIASWEPDFFGQKRSDAQAAEAVTLGYQEQVYAAQLLVAAQIAENYFKIYAVDQQSAVIKRNVYTLQQLQRYIQGRFDAGQATAYEINEINGQISALQAKQATLTAQADSYQRNIAVLLGQTPQGFRLVKNADPLARIPAAPSGQQPGDLLERRPDIRAGARQIEAYMAKLASAKADLYPRFDMTFIGQGGRVVLNNDLSPISGLGSLFNIGVQLPIFTNGRIAANIDAADARLKAALIQYDKTLLTALGEVDSAYQLQYGLNNQTRLLQKAYAQAQKQASDAQALFKHGEKTLDIALRAQISALNYQEQIIQSRLARAQNLVNLYKSLGGGWQP</sequence>
<protein>
    <recommendedName>
        <fullName evidence="6">TolC family protein</fullName>
    </recommendedName>
</protein>
<feature type="chain" id="PRO_5014494113" description="TolC family protein" evidence="2">
    <location>
        <begin position="21"/>
        <end position="465"/>
    </location>
</feature>
<dbReference type="SUPFAM" id="SSF56954">
    <property type="entry name" value="Outer membrane efflux proteins (OEP)"/>
    <property type="match status" value="1"/>
</dbReference>
<accession>A0A2M8RVL3</accession>
<dbReference type="EMBL" id="PHGZ01000013">
    <property type="protein sequence ID" value="PJG82928.1"/>
    <property type="molecule type" value="Genomic_DNA"/>
</dbReference>
<evidence type="ECO:0000256" key="1">
    <source>
        <dbReference type="ARBA" id="ARBA00007613"/>
    </source>
</evidence>
<dbReference type="InterPro" id="IPR010131">
    <property type="entry name" value="MdtP/NodT-like"/>
</dbReference>
<dbReference type="Pfam" id="PF02321">
    <property type="entry name" value="OEP"/>
    <property type="match status" value="2"/>
</dbReference>
<evidence type="ECO:0000256" key="2">
    <source>
        <dbReference type="RuleBase" id="RU362097"/>
    </source>
</evidence>
<name>A0A2M8RVL3_9PAST</name>
<comment type="caution">
    <text evidence="4">The sequence shown here is derived from an EMBL/GenBank/DDBJ whole genome shotgun (WGS) entry which is preliminary data.</text>
</comment>
<keyword evidence="5" id="KW-1185">Reference proteome</keyword>
<evidence type="ECO:0000313" key="5">
    <source>
        <dbReference type="Proteomes" id="UP000230282"/>
    </source>
</evidence>
<dbReference type="Proteomes" id="UP000230282">
    <property type="component" value="Unassembled WGS sequence"/>
</dbReference>
<dbReference type="OrthoDB" id="9770517at2"/>
<keyword evidence="3" id="KW-0175">Coiled coil</keyword>
<evidence type="ECO:0000313" key="4">
    <source>
        <dbReference type="EMBL" id="PJG82928.1"/>
    </source>
</evidence>
<dbReference type="RefSeq" id="WP_100296619.1">
    <property type="nucleotide sequence ID" value="NZ_PHGZ01000013.1"/>
</dbReference>
<reference evidence="4 5" key="1">
    <citation type="submission" date="2017-11" db="EMBL/GenBank/DDBJ databases">
        <title>Reclassification of Bisgaard taxon 5 as Caviibacterium pharyngocola gen. nov., sp. nov.</title>
        <authorList>
            <person name="Christensen H."/>
        </authorList>
    </citation>
    <scope>NUCLEOTIDE SEQUENCE [LARGE SCALE GENOMIC DNA]</scope>
    <source>
        <strain evidence="4 5">7_3</strain>
    </source>
</reference>
<organism evidence="4 5">
    <name type="scientific">Caviibacterium pharyngocola</name>
    <dbReference type="NCBI Taxonomy" id="28159"/>
    <lineage>
        <taxon>Bacteria</taxon>
        <taxon>Pseudomonadati</taxon>
        <taxon>Pseudomonadota</taxon>
        <taxon>Gammaproteobacteria</taxon>
        <taxon>Pasteurellales</taxon>
        <taxon>Pasteurellaceae</taxon>
        <taxon>Caviibacterium</taxon>
    </lineage>
</organism>
<dbReference type="GO" id="GO:0015562">
    <property type="term" value="F:efflux transmembrane transporter activity"/>
    <property type="evidence" value="ECO:0007669"/>
    <property type="project" value="InterPro"/>
</dbReference>
<evidence type="ECO:0000256" key="3">
    <source>
        <dbReference type="SAM" id="Coils"/>
    </source>
</evidence>
<dbReference type="Gene3D" id="1.20.1600.10">
    <property type="entry name" value="Outer membrane efflux proteins (OEP)"/>
    <property type="match status" value="1"/>
</dbReference>
<evidence type="ECO:0008006" key="6">
    <source>
        <dbReference type="Google" id="ProtNLM"/>
    </source>
</evidence>
<keyword evidence="2" id="KW-0472">Membrane</keyword>
<dbReference type="PROSITE" id="PS51257">
    <property type="entry name" value="PROKAR_LIPOPROTEIN"/>
    <property type="match status" value="1"/>
</dbReference>
<dbReference type="GO" id="GO:0016020">
    <property type="term" value="C:membrane"/>
    <property type="evidence" value="ECO:0007669"/>
    <property type="project" value="InterPro"/>
</dbReference>
<dbReference type="InterPro" id="IPR003423">
    <property type="entry name" value="OMP_efflux"/>
</dbReference>
<gene>
    <name evidence="4" type="ORF">CVP04_06075</name>
</gene>
<dbReference type="Gene3D" id="2.20.200.10">
    <property type="entry name" value="Outer membrane efflux proteins (OEP)"/>
    <property type="match status" value="1"/>
</dbReference>